<dbReference type="InterPro" id="IPR049756">
    <property type="entry name" value="PlcA-like_dom"/>
</dbReference>
<reference evidence="1" key="1">
    <citation type="submission" date="2023-01" db="EMBL/GenBank/DDBJ databases">
        <authorList>
            <person name="Piombo E."/>
        </authorList>
    </citation>
    <scope>NUCLEOTIDE SEQUENCE</scope>
</reference>
<keyword evidence="2" id="KW-1185">Reference proteome</keyword>
<dbReference type="Proteomes" id="UP001160390">
    <property type="component" value="Unassembled WGS sequence"/>
</dbReference>
<sequence length="572" mass="63628">MYPQSTWRIFALNLEQSGQTLDLKPQFESPEHTSIGDQVLLKYPRSSVLGSDFNHEVKDWKLTFGDIIALAGDFYSRWQLDGCIPSISDDWDSDPEKSLAIAAENVNLLRTDSPDILKCVRPLIQEQGEHVKQAAKDGRDIAQAYKSAEEKYNKDFFFCGVGYLVIALCNPDHFGDDAKKAYSSVHTLALRKAQDAYKSKKESDLTEAYFIEGFAQHFLTDMFAAGHVRTLRRLLHSTIFTLDLYPGDQCGKGQHDEDGTNGLWVTNQEGDSWAAYGDKQLGQGRSGKNRQMVAAASQAGVDEVWETFQSGKIPATAEFKTLKKAPLPEKTLGITNSVPLFERDPEDASRMIFRQNIDNRAIAKSRKIINDIPTNDEWPSYHKAITESGSSKNMYVYTRSFSSDQRFLHLGRMETGSSDLVSNSYGPVDAGKFGQYWGMVAQGVGSLKASDKKRLWTDAQSLANGVVSLVAREYTSGGKTHALHIGYGFLETSNGQLLPQVLWSQAVDDGNSDRNPGEVIYGSFSQDSSNRIMVKYFEGSKTDSKLEFWSLPAKLDSPPSQLSSTLNTTELK</sequence>
<evidence type="ECO:0008006" key="3">
    <source>
        <dbReference type="Google" id="ProtNLM"/>
    </source>
</evidence>
<name>A0AA35LS91_9HYPO</name>
<protein>
    <recommendedName>
        <fullName evidence="3">Phospholipase C</fullName>
    </recommendedName>
</protein>
<proteinExistence type="predicted"/>
<organism evidence="1 2">
    <name type="scientific">Clonostachys chloroleuca</name>
    <dbReference type="NCBI Taxonomy" id="1926264"/>
    <lineage>
        <taxon>Eukaryota</taxon>
        <taxon>Fungi</taxon>
        <taxon>Dikarya</taxon>
        <taxon>Ascomycota</taxon>
        <taxon>Pezizomycotina</taxon>
        <taxon>Sordariomycetes</taxon>
        <taxon>Hypocreomycetidae</taxon>
        <taxon>Hypocreales</taxon>
        <taxon>Bionectriaceae</taxon>
        <taxon>Clonostachys</taxon>
    </lineage>
</organism>
<evidence type="ECO:0000313" key="1">
    <source>
        <dbReference type="EMBL" id="CAI6051228.1"/>
    </source>
</evidence>
<dbReference type="EMBL" id="CABFNP030000612">
    <property type="protein sequence ID" value="CAI6051228.1"/>
    <property type="molecule type" value="Genomic_DNA"/>
</dbReference>
<accession>A0AA35LS91</accession>
<dbReference type="CDD" id="cd22893">
    <property type="entry name" value="PlcA-like"/>
    <property type="match status" value="1"/>
</dbReference>
<gene>
    <name evidence="1" type="ORF">CCHLO57077_00007789</name>
</gene>
<comment type="caution">
    <text evidence="1">The sequence shown here is derived from an EMBL/GenBank/DDBJ whole genome shotgun (WGS) entry which is preliminary data.</text>
</comment>
<evidence type="ECO:0000313" key="2">
    <source>
        <dbReference type="Proteomes" id="UP001160390"/>
    </source>
</evidence>
<dbReference type="AlphaFoldDB" id="A0AA35LS91"/>